<comment type="caution">
    <text evidence="2">The sequence shown here is derived from an EMBL/GenBank/DDBJ whole genome shotgun (WGS) entry which is preliminary data.</text>
</comment>
<protein>
    <submittedName>
        <fullName evidence="2">Uncharacterized protein</fullName>
    </submittedName>
</protein>
<dbReference type="RefSeq" id="XP_013236911.1">
    <property type="nucleotide sequence ID" value="XM_013381457.1"/>
</dbReference>
<dbReference type="GeneID" id="25260696"/>
<proteinExistence type="predicted"/>
<gene>
    <name evidence="2" type="ORF">DI09_6p80</name>
    <name evidence="1" type="ORF">DI09_86p40</name>
</gene>
<name>A0A098VNS4_9MICR</name>
<sequence>MDLLLEDDILKSIYDHLKNGAKPSDLLENLTHMWINFPSLLNEFGGLLHDHASGVEPIENSESSLNLTNIFTLEEEHRGEAVAVESPYPLSFSHEFFLSAFSQQISSRCTNASINDEKLHIDTFFLQNGPSSGFSEAFFNDGPIIARMLSKVTSKLDQQPFLYIDMLTESVIENAKCSQKLQHESPECSPKLTNGISECLSDAPYGCEHFLQMLLACVKDGFTFEAHWAETLLALLGRPIKLERFILMLVLVFHQDAHLKVGGALLHSLLSLVASMDAELLRIYLRFRLPTSARLLDGIMSLLTMSPFSKEALLQPGSAAKDQLAVNSAFSLHTLTRPSEWLVDSIFWLILCNDRHSFEKGLSLPLGISLGHCCHYASWILSPGDRLMEFPTLSRDLLYKVWSTPILPFFVIELLRSSWPNNGPTSTDTIGVRYEFLSVLMDYFPSMETPIPKKSLLNSKRSKDSSLSSLPIEILEQLLMSIPIATDMELIVLFCWLNHRIGHPLISSVTSELVLLEGKIGVFIVELAICHGPAVALPVLLFLFIHLERFFNGNISRGHQGAVYEASLHTQSDQPFVHVPNSRSLSSALTLQLERELFSSLIFVDYLVGTIDELKCQTYPRITKLLRASCCGLSHVEQSEMIRQIYSGYELTKAPLVQGERPCGGDQISAHAVDSEPQLTWLASALLFHA</sequence>
<organism evidence="2 3">
    <name type="scientific">Mitosporidium daphniae</name>
    <dbReference type="NCBI Taxonomy" id="1485682"/>
    <lineage>
        <taxon>Eukaryota</taxon>
        <taxon>Fungi</taxon>
        <taxon>Fungi incertae sedis</taxon>
        <taxon>Microsporidia</taxon>
        <taxon>Mitosporidium</taxon>
    </lineage>
</organism>
<accession>A0A098VNS4</accession>
<evidence type="ECO:0000313" key="1">
    <source>
        <dbReference type="EMBL" id="KGG50140.1"/>
    </source>
</evidence>
<dbReference type="VEuPathDB" id="MicrosporidiaDB:DI09_6p80"/>
<keyword evidence="3" id="KW-1185">Reference proteome</keyword>
<dbReference type="RefSeq" id="XP_013236580.1">
    <property type="nucleotide sequence ID" value="XM_013381126.1"/>
</dbReference>
<dbReference type="HOGENOM" id="CLU_399049_0_0_1"/>
<reference evidence="2 3" key="1">
    <citation type="submission" date="2014-04" db="EMBL/GenBank/DDBJ databases">
        <title>A new species of microsporidia sheds light on the evolution of extreme parasitism.</title>
        <authorList>
            <person name="Haag K.L."/>
            <person name="James T.Y."/>
            <person name="Larsson R."/>
            <person name="Schaer T.M."/>
            <person name="Refardt D."/>
            <person name="Pombert J.-F."/>
            <person name="Ebert D."/>
        </authorList>
    </citation>
    <scope>NUCLEOTIDE SEQUENCE [LARGE SCALE GENOMIC DNA]</scope>
    <source>
        <strain evidence="2 3">UGP3</strain>
        <tissue evidence="2">Spores</tissue>
    </source>
</reference>
<dbReference type="EMBL" id="JMKJ01000597">
    <property type="protein sequence ID" value="KGG50140.1"/>
    <property type="molecule type" value="Genomic_DNA"/>
</dbReference>
<evidence type="ECO:0000313" key="2">
    <source>
        <dbReference type="EMBL" id="KGG50424.1"/>
    </source>
</evidence>
<dbReference type="Proteomes" id="UP000029725">
    <property type="component" value="Unassembled WGS sequence"/>
</dbReference>
<dbReference type="GeneID" id="25260972"/>
<dbReference type="EMBL" id="JMKJ01000579">
    <property type="protein sequence ID" value="KGG50424.1"/>
    <property type="molecule type" value="Genomic_DNA"/>
</dbReference>
<dbReference type="AlphaFoldDB" id="A0A098VNS4"/>
<evidence type="ECO:0000313" key="3">
    <source>
        <dbReference type="Proteomes" id="UP000029725"/>
    </source>
</evidence>
<dbReference type="VEuPathDB" id="MicrosporidiaDB:DI09_86p40"/>